<dbReference type="Pfam" id="PF12900">
    <property type="entry name" value="Pyridox_ox_2"/>
    <property type="match status" value="1"/>
</dbReference>
<comment type="caution">
    <text evidence="1">The sequence shown here is derived from an EMBL/GenBank/DDBJ whole genome shotgun (WGS) entry which is preliminary data.</text>
</comment>
<dbReference type="Proteomes" id="UP001141327">
    <property type="component" value="Unassembled WGS sequence"/>
</dbReference>
<dbReference type="EMBL" id="JAPMOS010000012">
    <property type="protein sequence ID" value="KAJ4460498.1"/>
    <property type="molecule type" value="Genomic_DNA"/>
</dbReference>
<evidence type="ECO:0000313" key="2">
    <source>
        <dbReference type="Proteomes" id="UP001141327"/>
    </source>
</evidence>
<accession>A0ABQ8UMU6</accession>
<protein>
    <submittedName>
        <fullName evidence="1">Pyridoxamine 5'-phosphate oxidase-related FMN-binding</fullName>
    </submittedName>
</protein>
<dbReference type="Gene3D" id="2.30.110.10">
    <property type="entry name" value="Electron Transport, Fmn-binding Protein, Chain A"/>
    <property type="match status" value="1"/>
</dbReference>
<dbReference type="InterPro" id="IPR012349">
    <property type="entry name" value="Split_barrel_FMN-bd"/>
</dbReference>
<gene>
    <name evidence="1" type="ORF">PAPYR_3113</name>
</gene>
<proteinExistence type="predicted"/>
<reference evidence="1" key="1">
    <citation type="journal article" date="2022" name="bioRxiv">
        <title>Genomics of Preaxostyla Flagellates Illuminates Evolutionary Transitions and the Path Towards Mitochondrial Loss.</title>
        <authorList>
            <person name="Novak L.V.F."/>
            <person name="Treitli S.C."/>
            <person name="Pyrih J."/>
            <person name="Halakuc P."/>
            <person name="Pipaliya S.V."/>
            <person name="Vacek V."/>
            <person name="Brzon O."/>
            <person name="Soukal P."/>
            <person name="Eme L."/>
            <person name="Dacks J.B."/>
            <person name="Karnkowska A."/>
            <person name="Elias M."/>
            <person name="Hampl V."/>
        </authorList>
    </citation>
    <scope>NUCLEOTIDE SEQUENCE</scope>
    <source>
        <strain evidence="1">RCP-MX</strain>
    </source>
</reference>
<evidence type="ECO:0000313" key="1">
    <source>
        <dbReference type="EMBL" id="KAJ4460498.1"/>
    </source>
</evidence>
<dbReference type="PANTHER" id="PTHR34071:SF2">
    <property type="entry name" value="FLAVIN-NUCLEOTIDE-BINDING PROTEIN"/>
    <property type="match status" value="1"/>
</dbReference>
<dbReference type="InterPro" id="IPR024747">
    <property type="entry name" value="Pyridox_Oxase-rel"/>
</dbReference>
<dbReference type="PANTHER" id="PTHR34071">
    <property type="entry name" value="5-NITROIMIDAZOLE ANTIBIOTICS RESISTANCE PROTEIN, NIMA-FAMILY-RELATED PROTEIN-RELATED"/>
    <property type="match status" value="1"/>
</dbReference>
<keyword evidence="2" id="KW-1185">Reference proteome</keyword>
<name>A0ABQ8UMU6_9EUKA</name>
<dbReference type="SUPFAM" id="SSF50475">
    <property type="entry name" value="FMN-binding split barrel"/>
    <property type="match status" value="1"/>
</dbReference>
<organism evidence="1 2">
    <name type="scientific">Paratrimastix pyriformis</name>
    <dbReference type="NCBI Taxonomy" id="342808"/>
    <lineage>
        <taxon>Eukaryota</taxon>
        <taxon>Metamonada</taxon>
        <taxon>Preaxostyla</taxon>
        <taxon>Paratrimastigidae</taxon>
        <taxon>Paratrimastix</taxon>
    </lineage>
</organism>
<sequence>MHARRADREIVDPVQLTAILRHEVLLHLGLLTPEGNPYVVPLNYGLSEDGKTLYLHGASAGKKLDCIRHHSQVSFDVTQRRRLAVQVDPYCRSTTKFTSVMGAGEATRLTDPAEKMEAFSVIMAHIMTYEGLLKEPVVPGGGDLVLTTGPQAGPLPDPVAAGYRQAEERFRAQLAHVRATLPGQTGMEGVVAQTAIMRIALTQLTGKTNGHFD</sequence>